<gene>
    <name evidence="2" type="ORF">XM38_046580</name>
</gene>
<organism evidence="2 3">
    <name type="scientific">Halomicronema hongdechloris C2206</name>
    <dbReference type="NCBI Taxonomy" id="1641165"/>
    <lineage>
        <taxon>Bacteria</taxon>
        <taxon>Bacillati</taxon>
        <taxon>Cyanobacteriota</taxon>
        <taxon>Cyanophyceae</taxon>
        <taxon>Nodosilineales</taxon>
        <taxon>Nodosilineaceae</taxon>
        <taxon>Halomicronema</taxon>
    </lineage>
</organism>
<evidence type="ECO:0000259" key="1">
    <source>
        <dbReference type="Pfam" id="PF07683"/>
    </source>
</evidence>
<evidence type="ECO:0000313" key="2">
    <source>
        <dbReference type="EMBL" id="ASC73686.1"/>
    </source>
</evidence>
<dbReference type="InterPro" id="IPR011629">
    <property type="entry name" value="CobW-like_C"/>
</dbReference>
<dbReference type="RefSeq" id="WP_080811909.1">
    <property type="nucleotide sequence ID" value="NZ_CP021983.2"/>
</dbReference>
<dbReference type="AlphaFoldDB" id="A0A1Z3HTU9"/>
<dbReference type="OrthoDB" id="539483at2"/>
<protein>
    <recommendedName>
        <fullName evidence="1">CobW C-terminal domain-containing protein</fullName>
    </recommendedName>
</protein>
<dbReference type="Pfam" id="PF07683">
    <property type="entry name" value="CobW_C"/>
    <property type="match status" value="1"/>
</dbReference>
<reference evidence="2 3" key="1">
    <citation type="journal article" date="2016" name="Biochim. Biophys. Acta">
        <title>Characterization of red-shifted phycobilisomes isolated from the chlorophyll f-containing cyanobacterium Halomicronema hongdechloris.</title>
        <authorList>
            <person name="Li Y."/>
            <person name="Lin Y."/>
            <person name="Garvey C.J."/>
            <person name="Birch D."/>
            <person name="Corkery R.W."/>
            <person name="Loughlin P.C."/>
            <person name="Scheer H."/>
            <person name="Willows R.D."/>
            <person name="Chen M."/>
        </authorList>
    </citation>
    <scope>NUCLEOTIDE SEQUENCE [LARGE SCALE GENOMIC DNA]</scope>
    <source>
        <strain evidence="2 3">C2206</strain>
    </source>
</reference>
<sequence length="249" mass="27405">MITVVAGPCGAGKTTWILQELAQMPTPAVYVTPGVGTVPIDATRVTARFPKVEIFHRQPETELLQRLSAGIPVYFELGFQLETDIPLLENRPHRRVALVAQENRDAGWQLWANAVIQGNQSTLDLQAAQMWRAPLSGQVFDPPSLDTFWQELTQGAYGEVHRAKGIFELADGQAFHFDFVNSLPGSAYTELNLPRWVQGRPNRFSGIEVVGQGLDEGAIATTLKDCYLSDSLLASYQASLQDSHSLEVA</sequence>
<accession>A0A1Z3HTU9</accession>
<evidence type="ECO:0000313" key="3">
    <source>
        <dbReference type="Proteomes" id="UP000191901"/>
    </source>
</evidence>
<keyword evidence="3" id="KW-1185">Reference proteome</keyword>
<feature type="domain" description="CobW C-terminal" evidence="1">
    <location>
        <begin position="138"/>
        <end position="226"/>
    </location>
</feature>
<dbReference type="STRING" id="1641165.XM38_19445"/>
<dbReference type="Proteomes" id="UP000191901">
    <property type="component" value="Chromosome"/>
</dbReference>
<name>A0A1Z3HTU9_9CYAN</name>
<dbReference type="KEGG" id="hhg:XM38_046580"/>
<dbReference type="EMBL" id="CP021983">
    <property type="protein sequence ID" value="ASC73686.1"/>
    <property type="molecule type" value="Genomic_DNA"/>
</dbReference>
<dbReference type="SUPFAM" id="SSF90002">
    <property type="entry name" value="Hypothetical protein YjiA, C-terminal domain"/>
    <property type="match status" value="1"/>
</dbReference>
<proteinExistence type="predicted"/>